<dbReference type="RefSeq" id="WP_113890375.1">
    <property type="nucleotide sequence ID" value="NZ_QNRK01000018.1"/>
</dbReference>
<dbReference type="Proteomes" id="UP000253529">
    <property type="component" value="Unassembled WGS sequence"/>
</dbReference>
<name>A0A366FA02_9HYPH</name>
<dbReference type="InterPro" id="IPR009380">
    <property type="entry name" value="DUF1036"/>
</dbReference>
<feature type="chain" id="PRO_5016570719" evidence="1">
    <location>
        <begin position="26"/>
        <end position="143"/>
    </location>
</feature>
<gene>
    <name evidence="2" type="ORF">DFR50_11831</name>
</gene>
<dbReference type="Pfam" id="PF06282">
    <property type="entry name" value="DUF1036"/>
    <property type="match status" value="1"/>
</dbReference>
<organism evidence="2 3">
    <name type="scientific">Roseiarcus fermentans</name>
    <dbReference type="NCBI Taxonomy" id="1473586"/>
    <lineage>
        <taxon>Bacteria</taxon>
        <taxon>Pseudomonadati</taxon>
        <taxon>Pseudomonadota</taxon>
        <taxon>Alphaproteobacteria</taxon>
        <taxon>Hyphomicrobiales</taxon>
        <taxon>Roseiarcaceae</taxon>
        <taxon>Roseiarcus</taxon>
    </lineage>
</organism>
<dbReference type="EMBL" id="QNRK01000018">
    <property type="protein sequence ID" value="RBP10545.1"/>
    <property type="molecule type" value="Genomic_DNA"/>
</dbReference>
<evidence type="ECO:0000256" key="1">
    <source>
        <dbReference type="SAM" id="SignalP"/>
    </source>
</evidence>
<sequence length="143" mass="15711">MARLSNALSFSALAVALLGAGPALADLRMCNNTGSRVSVALAYTDGQGWVSEGWWNLKSLDCVTLLRGALAAQYYYVYAMDERGGEWKGKAFMCTSDREFKILGRQDCFVRGFDRTGFFEVDTGKDAKNWTVQLTDQATPSTP</sequence>
<protein>
    <submittedName>
        <fullName evidence="2">Putative membrane protein</fullName>
    </submittedName>
</protein>
<dbReference type="AlphaFoldDB" id="A0A366FA02"/>
<evidence type="ECO:0000313" key="3">
    <source>
        <dbReference type="Proteomes" id="UP000253529"/>
    </source>
</evidence>
<dbReference type="OrthoDB" id="9806840at2"/>
<accession>A0A366FA02</accession>
<reference evidence="2 3" key="1">
    <citation type="submission" date="2018-06" db="EMBL/GenBank/DDBJ databases">
        <title>Genomic Encyclopedia of Type Strains, Phase IV (KMG-IV): sequencing the most valuable type-strain genomes for metagenomic binning, comparative biology and taxonomic classification.</title>
        <authorList>
            <person name="Goeker M."/>
        </authorList>
    </citation>
    <scope>NUCLEOTIDE SEQUENCE [LARGE SCALE GENOMIC DNA]</scope>
    <source>
        <strain evidence="2 3">DSM 24875</strain>
    </source>
</reference>
<comment type="caution">
    <text evidence="2">The sequence shown here is derived from an EMBL/GenBank/DDBJ whole genome shotgun (WGS) entry which is preliminary data.</text>
</comment>
<proteinExistence type="predicted"/>
<keyword evidence="1" id="KW-0732">Signal</keyword>
<evidence type="ECO:0000313" key="2">
    <source>
        <dbReference type="EMBL" id="RBP10545.1"/>
    </source>
</evidence>
<feature type="signal peptide" evidence="1">
    <location>
        <begin position="1"/>
        <end position="25"/>
    </location>
</feature>
<keyword evidence="3" id="KW-1185">Reference proteome</keyword>